<comment type="caution">
    <text evidence="10">The sequence shown here is derived from an EMBL/GenBank/DDBJ whole genome shotgun (WGS) entry which is preliminary data.</text>
</comment>
<feature type="compositionally biased region" description="Low complexity" evidence="8">
    <location>
        <begin position="353"/>
        <end position="382"/>
    </location>
</feature>
<dbReference type="EMBL" id="BSUK01000001">
    <property type="protein sequence ID" value="GMA24450.1"/>
    <property type="molecule type" value="Genomic_DNA"/>
</dbReference>
<evidence type="ECO:0000256" key="5">
    <source>
        <dbReference type="ARBA" id="ARBA00022989"/>
    </source>
</evidence>
<protein>
    <recommendedName>
        <fullName evidence="9">ABC transmembrane type-1 domain-containing protein</fullName>
    </recommendedName>
</protein>
<dbReference type="Pfam" id="PF19300">
    <property type="entry name" value="BPD_transp_1_N"/>
    <property type="match status" value="1"/>
</dbReference>
<evidence type="ECO:0000256" key="4">
    <source>
        <dbReference type="ARBA" id="ARBA00022692"/>
    </source>
</evidence>
<evidence type="ECO:0000256" key="2">
    <source>
        <dbReference type="ARBA" id="ARBA00022448"/>
    </source>
</evidence>
<keyword evidence="11" id="KW-1185">Reference proteome</keyword>
<feature type="transmembrane region" description="Helical" evidence="7">
    <location>
        <begin position="263"/>
        <end position="287"/>
    </location>
</feature>
<dbReference type="Pfam" id="PF00528">
    <property type="entry name" value="BPD_transp_1"/>
    <property type="match status" value="1"/>
</dbReference>
<dbReference type="PANTHER" id="PTHR43163">
    <property type="entry name" value="DIPEPTIDE TRANSPORT SYSTEM PERMEASE PROTEIN DPPB-RELATED"/>
    <property type="match status" value="1"/>
</dbReference>
<keyword evidence="4 7" id="KW-0812">Transmembrane</keyword>
<dbReference type="Gene3D" id="1.10.3720.10">
    <property type="entry name" value="MetI-like"/>
    <property type="match status" value="1"/>
</dbReference>
<evidence type="ECO:0000313" key="10">
    <source>
        <dbReference type="EMBL" id="GMA24450.1"/>
    </source>
</evidence>
<evidence type="ECO:0000313" key="11">
    <source>
        <dbReference type="Proteomes" id="UP001157091"/>
    </source>
</evidence>
<feature type="region of interest" description="Disordered" evidence="8">
    <location>
        <begin position="341"/>
        <end position="396"/>
    </location>
</feature>
<evidence type="ECO:0000259" key="9">
    <source>
        <dbReference type="PROSITE" id="PS50928"/>
    </source>
</evidence>
<keyword evidence="5 7" id="KW-1133">Transmembrane helix</keyword>
<accession>A0ABQ6I3T9</accession>
<dbReference type="SUPFAM" id="SSF161098">
    <property type="entry name" value="MetI-like"/>
    <property type="match status" value="1"/>
</dbReference>
<keyword evidence="6 7" id="KW-0472">Membrane</keyword>
<evidence type="ECO:0000256" key="7">
    <source>
        <dbReference type="RuleBase" id="RU363032"/>
    </source>
</evidence>
<dbReference type="CDD" id="cd06261">
    <property type="entry name" value="TM_PBP2"/>
    <property type="match status" value="1"/>
</dbReference>
<evidence type="ECO:0000256" key="3">
    <source>
        <dbReference type="ARBA" id="ARBA00022475"/>
    </source>
</evidence>
<dbReference type="PANTHER" id="PTHR43163:SF6">
    <property type="entry name" value="DIPEPTIDE TRANSPORT SYSTEM PERMEASE PROTEIN DPPB-RELATED"/>
    <property type="match status" value="1"/>
</dbReference>
<dbReference type="InterPro" id="IPR035906">
    <property type="entry name" value="MetI-like_sf"/>
</dbReference>
<feature type="transmembrane region" description="Helical" evidence="7">
    <location>
        <begin position="44"/>
        <end position="65"/>
    </location>
</feature>
<organism evidence="10 11">
    <name type="scientific">Luteimicrobium album</name>
    <dbReference type="NCBI Taxonomy" id="1054550"/>
    <lineage>
        <taxon>Bacteria</taxon>
        <taxon>Bacillati</taxon>
        <taxon>Actinomycetota</taxon>
        <taxon>Actinomycetes</taxon>
        <taxon>Micrococcales</taxon>
        <taxon>Luteimicrobium</taxon>
    </lineage>
</organism>
<keyword evidence="3" id="KW-1003">Cell membrane</keyword>
<dbReference type="InterPro" id="IPR045621">
    <property type="entry name" value="BPD_transp_1_N"/>
</dbReference>
<feature type="transmembrane region" description="Helical" evidence="7">
    <location>
        <begin position="179"/>
        <end position="198"/>
    </location>
</feature>
<comment type="similarity">
    <text evidence="7">Belongs to the binding-protein-dependent transport system permease family.</text>
</comment>
<dbReference type="InterPro" id="IPR000515">
    <property type="entry name" value="MetI-like"/>
</dbReference>
<feature type="transmembrane region" description="Helical" evidence="7">
    <location>
        <begin position="204"/>
        <end position="226"/>
    </location>
</feature>
<feature type="domain" description="ABC transmembrane type-1" evidence="9">
    <location>
        <begin position="131"/>
        <end position="330"/>
    </location>
</feature>
<evidence type="ECO:0000256" key="1">
    <source>
        <dbReference type="ARBA" id="ARBA00004651"/>
    </source>
</evidence>
<sequence>MTSATLTTAPAGDAAAAAREAAPTVPGARGRAWAPTLAAVGRRLVGAVVVLWASVTVAFVALQLAPGSSIDALVPPTQRTPEAVAAVTAEWGLDRPVVQQYVDYLVRLLHGDLGTSYQLHRPVTDVIVSELGPTLQLAAAGLAVALVLAVLLAVSTAGRPWASRIANGIELTIVSVPEFWLGIVLLFVFSFSLGWFPVAGANGIASLVLPATALGLGLVGLVSQVLREGVERSLEQPYALSVRARGVSETALRVRHSLRHASLPVVTLLGWLVGGLLGGVIIVEQVFGRPGIGVVALQAAQGRDLPVVLGVALLSALVYVVVNTVVDLLALVIDPRLRTGAGHDRRARDHGRAAVVGHGRPPGRGPAAGARSPPPDAALGRAARVRGARAAPAGRRVPRAVRLARAA</sequence>
<dbReference type="Proteomes" id="UP001157091">
    <property type="component" value="Unassembled WGS sequence"/>
</dbReference>
<keyword evidence="2 7" id="KW-0813">Transport</keyword>
<evidence type="ECO:0000256" key="8">
    <source>
        <dbReference type="SAM" id="MobiDB-lite"/>
    </source>
</evidence>
<gene>
    <name evidence="10" type="ORF">GCM10025864_22090</name>
</gene>
<reference evidence="11" key="1">
    <citation type="journal article" date="2019" name="Int. J. Syst. Evol. Microbiol.">
        <title>The Global Catalogue of Microorganisms (GCM) 10K type strain sequencing project: providing services to taxonomists for standard genome sequencing and annotation.</title>
        <authorList>
            <consortium name="The Broad Institute Genomics Platform"/>
            <consortium name="The Broad Institute Genome Sequencing Center for Infectious Disease"/>
            <person name="Wu L."/>
            <person name="Ma J."/>
        </authorList>
    </citation>
    <scope>NUCLEOTIDE SEQUENCE [LARGE SCALE GENOMIC DNA]</scope>
    <source>
        <strain evidence="11">NBRC 106348</strain>
    </source>
</reference>
<dbReference type="RefSeq" id="WP_284293251.1">
    <property type="nucleotide sequence ID" value="NZ_BSUK01000001.1"/>
</dbReference>
<name>A0ABQ6I3T9_9MICO</name>
<feature type="compositionally biased region" description="Basic and acidic residues" evidence="8">
    <location>
        <begin position="341"/>
        <end position="352"/>
    </location>
</feature>
<comment type="subcellular location">
    <subcellularLocation>
        <location evidence="1 7">Cell membrane</location>
        <topology evidence="1 7">Multi-pass membrane protein</topology>
    </subcellularLocation>
</comment>
<feature type="transmembrane region" description="Helical" evidence="7">
    <location>
        <begin position="307"/>
        <end position="333"/>
    </location>
</feature>
<evidence type="ECO:0000256" key="6">
    <source>
        <dbReference type="ARBA" id="ARBA00023136"/>
    </source>
</evidence>
<proteinExistence type="inferred from homology"/>
<feature type="transmembrane region" description="Helical" evidence="7">
    <location>
        <begin position="137"/>
        <end position="158"/>
    </location>
</feature>
<dbReference type="PROSITE" id="PS50928">
    <property type="entry name" value="ABC_TM1"/>
    <property type="match status" value="1"/>
</dbReference>